<dbReference type="GO" id="GO:0008821">
    <property type="term" value="F:crossover junction DNA endonuclease activity"/>
    <property type="evidence" value="ECO:0007669"/>
    <property type="project" value="UniProtKB-UniRule"/>
</dbReference>
<feature type="region of interest" description="Disordered" evidence="14">
    <location>
        <begin position="92"/>
        <end position="118"/>
    </location>
</feature>
<dbReference type="InterPro" id="IPR006166">
    <property type="entry name" value="ERCC4_domain"/>
</dbReference>
<dbReference type="InterPro" id="IPR047416">
    <property type="entry name" value="XPF_nuclease_Mus81"/>
</dbReference>
<evidence type="ECO:0000256" key="6">
    <source>
        <dbReference type="ARBA" id="ARBA00022759"/>
    </source>
</evidence>
<evidence type="ECO:0000256" key="7">
    <source>
        <dbReference type="ARBA" id="ARBA00022763"/>
    </source>
</evidence>
<evidence type="ECO:0000256" key="10">
    <source>
        <dbReference type="ARBA" id="ARBA00023172"/>
    </source>
</evidence>
<keyword evidence="4 13" id="KW-0540">Nuclease</keyword>
<dbReference type="Pfam" id="PF14716">
    <property type="entry name" value="HHH_8"/>
    <property type="match status" value="1"/>
</dbReference>
<dbReference type="InterPro" id="IPR010996">
    <property type="entry name" value="HHH_MUS81"/>
</dbReference>
<evidence type="ECO:0000256" key="4">
    <source>
        <dbReference type="ARBA" id="ARBA00022722"/>
    </source>
</evidence>
<keyword evidence="9 13" id="KW-0460">Magnesium</keyword>
<dbReference type="InterPro" id="IPR047417">
    <property type="entry name" value="WHD_MUS81"/>
</dbReference>
<evidence type="ECO:0000256" key="9">
    <source>
        <dbReference type="ARBA" id="ARBA00022842"/>
    </source>
</evidence>
<comment type="similarity">
    <text evidence="3 13">Belongs to the XPF family.</text>
</comment>
<evidence type="ECO:0000256" key="1">
    <source>
        <dbReference type="ARBA" id="ARBA00001946"/>
    </source>
</evidence>
<evidence type="ECO:0000256" key="5">
    <source>
        <dbReference type="ARBA" id="ARBA00022723"/>
    </source>
</evidence>
<dbReference type="GO" id="GO:0000712">
    <property type="term" value="P:resolution of meiotic recombination intermediates"/>
    <property type="evidence" value="ECO:0007669"/>
    <property type="project" value="TreeGrafter"/>
</dbReference>
<dbReference type="Pfam" id="PF02732">
    <property type="entry name" value="ERCC4"/>
    <property type="match status" value="1"/>
</dbReference>
<evidence type="ECO:0000256" key="12">
    <source>
        <dbReference type="ARBA" id="ARBA00023242"/>
    </source>
</evidence>
<keyword evidence="11 13" id="KW-0234">DNA repair</keyword>
<evidence type="ECO:0000256" key="3">
    <source>
        <dbReference type="ARBA" id="ARBA00010015"/>
    </source>
</evidence>
<feature type="region of interest" description="Disordered" evidence="14">
    <location>
        <begin position="254"/>
        <end position="275"/>
    </location>
</feature>
<accession>A0AAW2I346</accession>
<dbReference type="AlphaFoldDB" id="A0AAW2I346"/>
<dbReference type="CDD" id="cd21036">
    <property type="entry name" value="WH_MUS81"/>
    <property type="match status" value="1"/>
</dbReference>
<dbReference type="Gene3D" id="1.10.10.10">
    <property type="entry name" value="Winged helix-like DNA-binding domain superfamily/Winged helix DNA-binding domain"/>
    <property type="match status" value="1"/>
</dbReference>
<dbReference type="InterPro" id="IPR042530">
    <property type="entry name" value="EME1/EME2_C"/>
</dbReference>
<dbReference type="GO" id="GO:0031297">
    <property type="term" value="P:replication fork processing"/>
    <property type="evidence" value="ECO:0007669"/>
    <property type="project" value="UniProtKB-ARBA"/>
</dbReference>
<dbReference type="PANTHER" id="PTHR13451">
    <property type="entry name" value="CLASS II CROSSOVER JUNCTION ENDONUCLEASE MUS81"/>
    <property type="match status" value="1"/>
</dbReference>
<dbReference type="CDD" id="cd20074">
    <property type="entry name" value="XPF_nuclease_Mus81"/>
    <property type="match status" value="1"/>
</dbReference>
<dbReference type="InterPro" id="IPR033309">
    <property type="entry name" value="Mus81"/>
</dbReference>
<dbReference type="EC" id="3.1.22.-" evidence="13"/>
<dbReference type="GO" id="GO:0000727">
    <property type="term" value="P:double-strand break repair via break-induced replication"/>
    <property type="evidence" value="ECO:0007669"/>
    <property type="project" value="UniProtKB-UniRule"/>
</dbReference>
<comment type="subcellular location">
    <subcellularLocation>
        <location evidence="2 13">Nucleus</location>
    </subcellularLocation>
</comment>
<dbReference type="Gene3D" id="3.40.50.10130">
    <property type="match status" value="1"/>
</dbReference>
<name>A0AAW2I346_9NEOP</name>
<feature type="region of interest" description="Disordered" evidence="14">
    <location>
        <begin position="133"/>
        <end position="157"/>
    </location>
</feature>
<dbReference type="GO" id="GO:0006308">
    <property type="term" value="P:DNA catabolic process"/>
    <property type="evidence" value="ECO:0007669"/>
    <property type="project" value="UniProtKB-UniRule"/>
</dbReference>
<dbReference type="SUPFAM" id="SSF47802">
    <property type="entry name" value="DNA polymerase beta, N-terminal domain-like"/>
    <property type="match status" value="1"/>
</dbReference>
<sequence length="629" mass="71665">MSESVVLKRVKRRIKKSPNPLFERWLKEWRDEAKQKGSEMQYCFGRALRSLQKYPFRLESGKECYILENFGAKLCMMLDKKLSQYKTEMEHPAEEVVSSNHNSITHEKETDQRSLSPVAEVSGEVEDNFTPIESQSKRKGCMDSPARTVKHTKESDNSKPKNCYLPAFRSGGYAILVTLHKNNREMTKAELQKEAQELCDSPFIRSTQSTSYYTAWSSMSMLVKKGLVETSGRPARFWLTEKGTETAVLLQSVSEGNTGNSTSINQEPEKSSRHSDIYPNFNLSVTMNSLVDVRSVTESCNRDKDSLGVTSKPHFEKPNLGSRKSPKKVKEVDCEKNKTSNEVKETEDTFFLLPNQFDIILYVDTKEIESKQNVQNDKIVKYLQRRNVKFEVKFLNIGDYLWVCRDLRNNQELVLPYIVERKRLDDLAQSVRDGRFHEQKFRLKQCGLANCIYLVEKYGNEATRLGLPLPSIQQAVSNTKVVDGFHVTVTNNNNESLSYLTLMTNLLTKIFKGKTLMSCKKKDLKAFNMSEEVISLMPFPEFNKDSGKMKKFTVRNMLVKQLLQLNGLSVEKAKAIVNVYPTPKSLIEALEGPHGENAIANITYGALNRSVGVTVAKSIHQLFTSPVLN</sequence>
<keyword evidence="12 13" id="KW-0539">Nucleus</keyword>
<dbReference type="GO" id="GO:0005634">
    <property type="term" value="C:nucleus"/>
    <property type="evidence" value="ECO:0007669"/>
    <property type="project" value="UniProtKB-SubCell"/>
</dbReference>
<evidence type="ECO:0000256" key="13">
    <source>
        <dbReference type="RuleBase" id="RU369042"/>
    </source>
</evidence>
<keyword evidence="8 13" id="KW-0378">Hydrolase</keyword>
<dbReference type="FunFam" id="3.40.50.10130:FF:000003">
    <property type="entry name" value="Crossover junction endonuclease MUS81"/>
    <property type="match status" value="1"/>
</dbReference>
<evidence type="ECO:0000259" key="15">
    <source>
        <dbReference type="SMART" id="SM00891"/>
    </source>
</evidence>
<feature type="domain" description="ERCC4" evidence="15">
    <location>
        <begin position="360"/>
        <end position="459"/>
    </location>
</feature>
<evidence type="ECO:0000256" key="11">
    <source>
        <dbReference type="ARBA" id="ARBA00023204"/>
    </source>
</evidence>
<evidence type="ECO:0000256" key="14">
    <source>
        <dbReference type="SAM" id="MobiDB-lite"/>
    </source>
</evidence>
<dbReference type="GO" id="GO:0048476">
    <property type="term" value="C:Holliday junction resolvase complex"/>
    <property type="evidence" value="ECO:0007669"/>
    <property type="project" value="UniProtKB-UniRule"/>
</dbReference>
<evidence type="ECO:0000256" key="2">
    <source>
        <dbReference type="ARBA" id="ARBA00004123"/>
    </source>
</evidence>
<dbReference type="InterPro" id="IPR027421">
    <property type="entry name" value="DNA_pol_lamdba_lyase_dom_sf"/>
</dbReference>
<comment type="function">
    <text evidence="13">Interacts with EME1 to form a DNA structure-specific endonuclease with substrate preference for branched DNA structures with a 5'-end at the branch nick. Typical substrates include 3'-flap structures, D-loops, replication forks and nicked Holliday junctions. May be required in mitosis for the processing of stalled or collapsed replication fork intermediates. May be required in meiosis for the repair of meiosis-specific double strand breaks subsequent to single-end invasion (SEI).</text>
</comment>
<feature type="compositionally biased region" description="Polar residues" evidence="14">
    <location>
        <begin position="254"/>
        <end position="266"/>
    </location>
</feature>
<dbReference type="GO" id="GO:0031573">
    <property type="term" value="P:mitotic intra-S DNA damage checkpoint signaling"/>
    <property type="evidence" value="ECO:0007669"/>
    <property type="project" value="TreeGrafter"/>
</dbReference>
<dbReference type="SMART" id="SM00891">
    <property type="entry name" value="ERCC4"/>
    <property type="match status" value="1"/>
</dbReference>
<dbReference type="SUPFAM" id="SSF52980">
    <property type="entry name" value="Restriction endonuclease-like"/>
    <property type="match status" value="1"/>
</dbReference>
<reference evidence="16" key="1">
    <citation type="journal article" date="2024" name="Gigascience">
        <title>Chromosome-level genome of the poultry shaft louse Menopon gallinae provides insight into the host-switching and adaptive evolution of parasitic lice.</title>
        <authorList>
            <person name="Xu Y."/>
            <person name="Ma L."/>
            <person name="Liu S."/>
            <person name="Liang Y."/>
            <person name="Liu Q."/>
            <person name="He Z."/>
            <person name="Tian L."/>
            <person name="Duan Y."/>
            <person name="Cai W."/>
            <person name="Li H."/>
            <person name="Song F."/>
        </authorList>
    </citation>
    <scope>NUCLEOTIDE SEQUENCE</scope>
    <source>
        <strain evidence="16">Cailab_2023a</strain>
    </source>
</reference>
<evidence type="ECO:0000313" key="16">
    <source>
        <dbReference type="EMBL" id="KAL0276495.1"/>
    </source>
</evidence>
<dbReference type="PANTHER" id="PTHR13451:SF0">
    <property type="entry name" value="CROSSOVER JUNCTION ENDONUCLEASE MUS81"/>
    <property type="match status" value="1"/>
</dbReference>
<feature type="region of interest" description="Disordered" evidence="14">
    <location>
        <begin position="302"/>
        <end position="328"/>
    </location>
</feature>
<comment type="subunit">
    <text evidence="13">Interacts with EME1.</text>
</comment>
<dbReference type="FunFam" id="1.10.150.110:FF:000001">
    <property type="entry name" value="Putative Crossover junction endonuclease MUS81"/>
    <property type="match status" value="1"/>
</dbReference>
<keyword evidence="10 13" id="KW-0233">DNA recombination</keyword>
<keyword evidence="7 13" id="KW-0227">DNA damage</keyword>
<comment type="caution">
    <text evidence="16">The sequence shown here is derived from an EMBL/GenBank/DDBJ whole genome shotgun (WGS) entry which is preliminary data.</text>
</comment>
<dbReference type="Gene3D" id="1.10.150.110">
    <property type="entry name" value="DNA polymerase beta, N-terminal domain-like"/>
    <property type="match status" value="1"/>
</dbReference>
<evidence type="ECO:0000256" key="8">
    <source>
        <dbReference type="ARBA" id="ARBA00022801"/>
    </source>
</evidence>
<comment type="cofactor">
    <cofactor evidence="1 13">
        <name>Mg(2+)</name>
        <dbReference type="ChEBI" id="CHEBI:18420"/>
    </cofactor>
</comment>
<proteinExistence type="inferred from homology"/>
<dbReference type="InterPro" id="IPR036388">
    <property type="entry name" value="WH-like_DNA-bd_sf"/>
</dbReference>
<dbReference type="GO" id="GO:0003677">
    <property type="term" value="F:DNA binding"/>
    <property type="evidence" value="ECO:0007669"/>
    <property type="project" value="UniProtKB-UniRule"/>
</dbReference>
<organism evidence="16">
    <name type="scientific">Menopon gallinae</name>
    <name type="common">poultry shaft louse</name>
    <dbReference type="NCBI Taxonomy" id="328185"/>
    <lineage>
        <taxon>Eukaryota</taxon>
        <taxon>Metazoa</taxon>
        <taxon>Ecdysozoa</taxon>
        <taxon>Arthropoda</taxon>
        <taxon>Hexapoda</taxon>
        <taxon>Insecta</taxon>
        <taxon>Pterygota</taxon>
        <taxon>Neoptera</taxon>
        <taxon>Paraneoptera</taxon>
        <taxon>Psocodea</taxon>
        <taxon>Troctomorpha</taxon>
        <taxon>Phthiraptera</taxon>
        <taxon>Amblycera</taxon>
        <taxon>Menoponidae</taxon>
        <taxon>Menopon</taxon>
    </lineage>
</organism>
<keyword evidence="5 13" id="KW-0479">Metal-binding</keyword>
<protein>
    <recommendedName>
        <fullName evidence="13">Crossover junction endonuclease MUS81</fullName>
        <ecNumber evidence="13">3.1.22.-</ecNumber>
    </recommendedName>
</protein>
<dbReference type="FunFam" id="1.10.10.10:FF:000307">
    <property type="entry name" value="Crossover junction endonuclease MUS81"/>
    <property type="match status" value="1"/>
</dbReference>
<dbReference type="EMBL" id="JARGDH010000002">
    <property type="protein sequence ID" value="KAL0276495.1"/>
    <property type="molecule type" value="Genomic_DNA"/>
</dbReference>
<keyword evidence="6 13" id="KW-0255">Endonuclease</keyword>
<dbReference type="InterPro" id="IPR011335">
    <property type="entry name" value="Restrct_endonuc-II-like"/>
</dbReference>
<dbReference type="GO" id="GO:0048257">
    <property type="term" value="F:3'-flap endonuclease activity"/>
    <property type="evidence" value="ECO:0007669"/>
    <property type="project" value="TreeGrafter"/>
</dbReference>
<dbReference type="Gene3D" id="1.10.150.670">
    <property type="entry name" value="Crossover junction endonuclease EME1, DNA-binding domain"/>
    <property type="match status" value="1"/>
</dbReference>
<dbReference type="GO" id="GO:0046872">
    <property type="term" value="F:metal ion binding"/>
    <property type="evidence" value="ECO:0007669"/>
    <property type="project" value="UniProtKB-UniRule"/>
</dbReference>
<gene>
    <name evidence="16" type="ORF">PYX00_004053</name>
</gene>
<dbReference type="Pfam" id="PF21136">
    <property type="entry name" value="WHD_MUS81"/>
    <property type="match status" value="1"/>
</dbReference>